<dbReference type="PANTHER" id="PTHR43328:SF1">
    <property type="entry name" value="N-ACETYLTRANSFERASE DOMAIN-CONTAINING PROTEIN"/>
    <property type="match status" value="1"/>
</dbReference>
<protein>
    <recommendedName>
        <fullName evidence="1">N-acetyltransferase domain-containing protein</fullName>
    </recommendedName>
</protein>
<proteinExistence type="predicted"/>
<keyword evidence="3" id="KW-1185">Reference proteome</keyword>
<dbReference type="PROSITE" id="PS51186">
    <property type="entry name" value="GNAT"/>
    <property type="match status" value="1"/>
</dbReference>
<dbReference type="OrthoDB" id="9801656at2"/>
<feature type="domain" description="N-acetyltransferase" evidence="1">
    <location>
        <begin position="20"/>
        <end position="177"/>
    </location>
</feature>
<comment type="caution">
    <text evidence="2">The sequence shown here is derived from an EMBL/GenBank/DDBJ whole genome shotgun (WGS) entry which is preliminary data.</text>
</comment>
<dbReference type="AlphaFoldDB" id="A0A0R0A6B9"/>
<evidence type="ECO:0000313" key="3">
    <source>
        <dbReference type="Proteomes" id="UP000051802"/>
    </source>
</evidence>
<dbReference type="InterPro" id="IPR000182">
    <property type="entry name" value="GNAT_dom"/>
</dbReference>
<dbReference type="RefSeq" id="WP_057647902.1">
    <property type="nucleotide sequence ID" value="NZ_LLXU01000100.1"/>
</dbReference>
<dbReference type="InterPro" id="IPR016181">
    <property type="entry name" value="Acyl_CoA_acyltransferase"/>
</dbReference>
<dbReference type="Pfam" id="PF13302">
    <property type="entry name" value="Acetyltransf_3"/>
    <property type="match status" value="1"/>
</dbReference>
<dbReference type="Proteomes" id="UP000051802">
    <property type="component" value="Unassembled WGS sequence"/>
</dbReference>
<dbReference type="EMBL" id="LLXU01000100">
    <property type="protein sequence ID" value="KRG40185.1"/>
    <property type="molecule type" value="Genomic_DNA"/>
</dbReference>
<name>A0A0R0A6B9_9GAMM</name>
<reference evidence="2 3" key="1">
    <citation type="submission" date="2015-10" db="EMBL/GenBank/DDBJ databases">
        <title>Genome sequencing and analysis of members of genus Stenotrophomonas.</title>
        <authorList>
            <person name="Patil P.P."/>
            <person name="Midha S."/>
            <person name="Patil P.B."/>
        </authorList>
    </citation>
    <scope>NUCLEOTIDE SEQUENCE [LARGE SCALE GENOMIC DNA]</scope>
    <source>
        <strain evidence="2 3">JCM 16536</strain>
    </source>
</reference>
<dbReference type="GO" id="GO:0016747">
    <property type="term" value="F:acyltransferase activity, transferring groups other than amino-acyl groups"/>
    <property type="evidence" value="ECO:0007669"/>
    <property type="project" value="InterPro"/>
</dbReference>
<evidence type="ECO:0000259" key="1">
    <source>
        <dbReference type="PROSITE" id="PS51186"/>
    </source>
</evidence>
<organism evidence="2 3">
    <name type="scientific">Stenotrophomonas panacihumi</name>
    <dbReference type="NCBI Taxonomy" id="676599"/>
    <lineage>
        <taxon>Bacteria</taxon>
        <taxon>Pseudomonadati</taxon>
        <taxon>Pseudomonadota</taxon>
        <taxon>Gammaproteobacteria</taxon>
        <taxon>Lysobacterales</taxon>
        <taxon>Lysobacteraceae</taxon>
        <taxon>Stenotrophomonas</taxon>
    </lineage>
</organism>
<gene>
    <name evidence="2" type="ORF">ARC20_13190</name>
</gene>
<sequence>MDTAPTLRGEGFVLRRWHADDAPALATAANHPGIARWLSGRFPHPYGLADAERFLAGQVVDLSDPVFAIVLDGAIAGGIGVHAEQAGRAEAAHSALLGYWLAPAHWGRGVMTRVVAAFAPWVMQVHGLHRLAAHVMPENLGSATVLLRNGFAEEGRMRHAVVKDGRPQDLRLFARIRDTLMD</sequence>
<dbReference type="PANTHER" id="PTHR43328">
    <property type="entry name" value="ACETYLTRANSFERASE-RELATED"/>
    <property type="match status" value="1"/>
</dbReference>
<dbReference type="SUPFAM" id="SSF55729">
    <property type="entry name" value="Acyl-CoA N-acyltransferases (Nat)"/>
    <property type="match status" value="1"/>
</dbReference>
<accession>A0A0R0A6B9</accession>
<dbReference type="STRING" id="676599.ARC20_13190"/>
<dbReference type="Gene3D" id="3.40.630.30">
    <property type="match status" value="1"/>
</dbReference>
<evidence type="ECO:0000313" key="2">
    <source>
        <dbReference type="EMBL" id="KRG40185.1"/>
    </source>
</evidence>